<keyword evidence="7" id="KW-1185">Reference proteome</keyword>
<feature type="domain" description="RRM" evidence="5">
    <location>
        <begin position="145"/>
        <end position="222"/>
    </location>
</feature>
<dbReference type="Proteomes" id="UP000734854">
    <property type="component" value="Unassembled WGS sequence"/>
</dbReference>
<evidence type="ECO:0000313" key="6">
    <source>
        <dbReference type="EMBL" id="KAG6484351.1"/>
    </source>
</evidence>
<evidence type="ECO:0000256" key="2">
    <source>
        <dbReference type="ARBA" id="ARBA00022884"/>
    </source>
</evidence>
<dbReference type="EMBL" id="JACMSC010000015">
    <property type="protein sequence ID" value="KAG6484351.1"/>
    <property type="molecule type" value="Genomic_DNA"/>
</dbReference>
<dbReference type="OrthoDB" id="1875751at2759"/>
<protein>
    <recommendedName>
        <fullName evidence="5">RRM domain-containing protein</fullName>
    </recommendedName>
</protein>
<dbReference type="PANTHER" id="PTHR48032">
    <property type="entry name" value="RNA-BINDING PROTEIN MUSASHI HOMOLOG RBP6"/>
    <property type="match status" value="1"/>
</dbReference>
<feature type="domain" description="RRM" evidence="5">
    <location>
        <begin position="36"/>
        <end position="112"/>
    </location>
</feature>
<dbReference type="GO" id="GO:0003729">
    <property type="term" value="F:mRNA binding"/>
    <property type="evidence" value="ECO:0007669"/>
    <property type="project" value="TreeGrafter"/>
</dbReference>
<evidence type="ECO:0000313" key="7">
    <source>
        <dbReference type="Proteomes" id="UP000734854"/>
    </source>
</evidence>
<dbReference type="PANTHER" id="PTHR48032:SF12">
    <property type="entry name" value="RRM DOMAIN-CONTAINING PROTEIN"/>
    <property type="match status" value="1"/>
</dbReference>
<dbReference type="PROSITE" id="PS50102">
    <property type="entry name" value="RRM"/>
    <property type="match status" value="2"/>
</dbReference>
<evidence type="ECO:0000256" key="1">
    <source>
        <dbReference type="ARBA" id="ARBA00022737"/>
    </source>
</evidence>
<dbReference type="Pfam" id="PF00076">
    <property type="entry name" value="RRM_1"/>
    <property type="match status" value="2"/>
</dbReference>
<keyword evidence="2 3" id="KW-0694">RNA-binding</keyword>
<accession>A0A8J5FBM9</accession>
<feature type="region of interest" description="Disordered" evidence="4">
    <location>
        <begin position="1"/>
        <end position="28"/>
    </location>
</feature>
<name>A0A8J5FBM9_ZINOF</name>
<gene>
    <name evidence="6" type="ORF">ZIOFF_052866</name>
</gene>
<dbReference type="AlphaFoldDB" id="A0A8J5FBM9"/>
<dbReference type="SMART" id="SM00360">
    <property type="entry name" value="RRM"/>
    <property type="match status" value="2"/>
</dbReference>
<dbReference type="InterPro" id="IPR000504">
    <property type="entry name" value="RRM_dom"/>
</dbReference>
<dbReference type="GO" id="GO:0006417">
    <property type="term" value="P:regulation of translation"/>
    <property type="evidence" value="ECO:0007669"/>
    <property type="project" value="TreeGrafter"/>
</dbReference>
<reference evidence="6 7" key="1">
    <citation type="submission" date="2020-08" db="EMBL/GenBank/DDBJ databases">
        <title>Plant Genome Project.</title>
        <authorList>
            <person name="Zhang R.-G."/>
        </authorList>
    </citation>
    <scope>NUCLEOTIDE SEQUENCE [LARGE SCALE GENOMIC DNA]</scope>
    <source>
        <tissue evidence="6">Rhizome</tissue>
    </source>
</reference>
<proteinExistence type="predicted"/>
<evidence type="ECO:0000256" key="3">
    <source>
        <dbReference type="PROSITE-ProRule" id="PRU00176"/>
    </source>
</evidence>
<evidence type="ECO:0000259" key="5">
    <source>
        <dbReference type="PROSITE" id="PS50102"/>
    </source>
</evidence>
<sequence length="368" mass="40876">MELPSSSPPPTDAVLPPFRYSTSDATGPLSASENGVKLFVGGISSGMKAETLRTHFEKFGLVEATVMKDRLTGKCRGFGFVRFAETEAAEKALKNPNPLISGRTVEVKRAIPKGQINHTNQKQFLRERSISSRNNNWEINNGNPKKIFIGGLPGNLTQLELRSFFEKFGSVVDSVVMYDNMTQRPRGFGFITFSSDDPVTMVLKNSFYQLKGKLVQVKLAVPKDDNYRLCRNDNDNEHCNPRAVATNGLAEPDYGIYQHTFYPRYGDYGYFNYYVAAPCPPYLYGGLYGGYNPSGVLGIRYNDYLGNSRSPLNVGSGVMVPVTYPPHVTDGFRSNMFVPTLCYAGDHGSESSKETSCRETEVILHIDQ</sequence>
<organism evidence="6 7">
    <name type="scientific">Zingiber officinale</name>
    <name type="common">Ginger</name>
    <name type="synonym">Amomum zingiber</name>
    <dbReference type="NCBI Taxonomy" id="94328"/>
    <lineage>
        <taxon>Eukaryota</taxon>
        <taxon>Viridiplantae</taxon>
        <taxon>Streptophyta</taxon>
        <taxon>Embryophyta</taxon>
        <taxon>Tracheophyta</taxon>
        <taxon>Spermatophyta</taxon>
        <taxon>Magnoliopsida</taxon>
        <taxon>Liliopsida</taxon>
        <taxon>Zingiberales</taxon>
        <taxon>Zingiberaceae</taxon>
        <taxon>Zingiber</taxon>
    </lineage>
</organism>
<evidence type="ECO:0000256" key="4">
    <source>
        <dbReference type="SAM" id="MobiDB-lite"/>
    </source>
</evidence>
<comment type="caution">
    <text evidence="6">The sequence shown here is derived from an EMBL/GenBank/DDBJ whole genome shotgun (WGS) entry which is preliminary data.</text>
</comment>
<feature type="compositionally biased region" description="Pro residues" evidence="4">
    <location>
        <begin position="1"/>
        <end position="11"/>
    </location>
</feature>
<keyword evidence="1" id="KW-0677">Repeat</keyword>